<evidence type="ECO:0000313" key="2">
    <source>
        <dbReference type="Proteomes" id="UP001177021"/>
    </source>
</evidence>
<name>A0ACB0KL91_TRIPR</name>
<comment type="caution">
    <text evidence="1">The sequence shown here is derived from an EMBL/GenBank/DDBJ whole genome shotgun (WGS) entry which is preliminary data.</text>
</comment>
<proteinExistence type="predicted"/>
<dbReference type="Proteomes" id="UP001177021">
    <property type="component" value="Unassembled WGS sequence"/>
</dbReference>
<gene>
    <name evidence="1" type="ORF">MILVUS5_LOCUS24451</name>
</gene>
<protein>
    <submittedName>
        <fullName evidence="1">Uncharacterized protein</fullName>
    </submittedName>
</protein>
<dbReference type="EMBL" id="CASHSV030000311">
    <property type="protein sequence ID" value="CAJ2657994.1"/>
    <property type="molecule type" value="Genomic_DNA"/>
</dbReference>
<sequence>MRYPLLANDSHNTTNLGGGSSGAAVGEAAALWSEMTHRRLWLEMTSCERRREESEIIEAQWRKLILFFSPFCFEFVDK</sequence>
<accession>A0ACB0KL91</accession>
<organism evidence="1 2">
    <name type="scientific">Trifolium pratense</name>
    <name type="common">Red clover</name>
    <dbReference type="NCBI Taxonomy" id="57577"/>
    <lineage>
        <taxon>Eukaryota</taxon>
        <taxon>Viridiplantae</taxon>
        <taxon>Streptophyta</taxon>
        <taxon>Embryophyta</taxon>
        <taxon>Tracheophyta</taxon>
        <taxon>Spermatophyta</taxon>
        <taxon>Magnoliopsida</taxon>
        <taxon>eudicotyledons</taxon>
        <taxon>Gunneridae</taxon>
        <taxon>Pentapetalae</taxon>
        <taxon>rosids</taxon>
        <taxon>fabids</taxon>
        <taxon>Fabales</taxon>
        <taxon>Fabaceae</taxon>
        <taxon>Papilionoideae</taxon>
        <taxon>50 kb inversion clade</taxon>
        <taxon>NPAAA clade</taxon>
        <taxon>Hologalegina</taxon>
        <taxon>IRL clade</taxon>
        <taxon>Trifolieae</taxon>
        <taxon>Trifolium</taxon>
    </lineage>
</organism>
<evidence type="ECO:0000313" key="1">
    <source>
        <dbReference type="EMBL" id="CAJ2657994.1"/>
    </source>
</evidence>
<reference evidence="1" key="1">
    <citation type="submission" date="2023-10" db="EMBL/GenBank/DDBJ databases">
        <authorList>
            <person name="Rodriguez Cubillos JULIANA M."/>
            <person name="De Vega J."/>
        </authorList>
    </citation>
    <scope>NUCLEOTIDE SEQUENCE</scope>
</reference>
<keyword evidence="2" id="KW-1185">Reference proteome</keyword>